<name>A0A0N5CS99_THECL</name>
<evidence type="ECO:0000313" key="4">
    <source>
        <dbReference type="WBParaSite" id="TCLT_0000310001-mRNA-1"/>
    </source>
</evidence>
<dbReference type="AlphaFoldDB" id="A0A0N5CS99"/>
<dbReference type="STRING" id="103827.A0A0N5CS99"/>
<dbReference type="OrthoDB" id="72772at2759"/>
<evidence type="ECO:0000313" key="3">
    <source>
        <dbReference type="Proteomes" id="UP000276776"/>
    </source>
</evidence>
<dbReference type="GO" id="GO:0000149">
    <property type="term" value="F:SNARE binding"/>
    <property type="evidence" value="ECO:0007669"/>
    <property type="project" value="TreeGrafter"/>
</dbReference>
<dbReference type="WBParaSite" id="TCLT_0000310001-mRNA-1">
    <property type="protein sequence ID" value="TCLT_0000310001-mRNA-1"/>
    <property type="gene ID" value="TCLT_0000310001"/>
</dbReference>
<dbReference type="EMBL" id="UYYF01000984">
    <property type="protein sequence ID" value="VDM99398.1"/>
    <property type="molecule type" value="Genomic_DNA"/>
</dbReference>
<dbReference type="PANTHER" id="PTHR15157">
    <property type="entry name" value="UV RADIATION RESISTANCE-ASSOCIATED GENE PROTEIN"/>
    <property type="match status" value="1"/>
</dbReference>
<dbReference type="GO" id="GO:0035493">
    <property type="term" value="P:SNARE complex assembly"/>
    <property type="evidence" value="ECO:0007669"/>
    <property type="project" value="TreeGrafter"/>
</dbReference>
<keyword evidence="3" id="KW-1185">Reference proteome</keyword>
<dbReference type="PANTHER" id="PTHR15157:SF5">
    <property type="entry name" value="UV RADIATION RESISTANCE-ASSOCIATED GENE PROTEIN"/>
    <property type="match status" value="1"/>
</dbReference>
<reference evidence="2 3" key="2">
    <citation type="submission" date="2018-11" db="EMBL/GenBank/DDBJ databases">
        <authorList>
            <consortium name="Pathogen Informatics"/>
        </authorList>
    </citation>
    <scope>NUCLEOTIDE SEQUENCE [LARGE SCALE GENOMIC DNA]</scope>
</reference>
<gene>
    <name evidence="2" type="ORF">TCLT_LOCUS3100</name>
</gene>
<keyword evidence="1" id="KW-0175">Coiled coil</keyword>
<dbReference type="GO" id="GO:0005768">
    <property type="term" value="C:endosome"/>
    <property type="evidence" value="ECO:0007669"/>
    <property type="project" value="TreeGrafter"/>
</dbReference>
<dbReference type="GO" id="GO:0000323">
    <property type="term" value="C:lytic vacuole"/>
    <property type="evidence" value="ECO:0007669"/>
    <property type="project" value="TreeGrafter"/>
</dbReference>
<organism evidence="4">
    <name type="scientific">Thelazia callipaeda</name>
    <name type="common">Oriental eyeworm</name>
    <name type="synonym">Parasitic nematode</name>
    <dbReference type="NCBI Taxonomy" id="103827"/>
    <lineage>
        <taxon>Eukaryota</taxon>
        <taxon>Metazoa</taxon>
        <taxon>Ecdysozoa</taxon>
        <taxon>Nematoda</taxon>
        <taxon>Chromadorea</taxon>
        <taxon>Rhabditida</taxon>
        <taxon>Spirurina</taxon>
        <taxon>Spiruromorpha</taxon>
        <taxon>Thelazioidea</taxon>
        <taxon>Thelaziidae</taxon>
        <taxon>Thelazia</taxon>
    </lineage>
</organism>
<accession>A0A0N5CS99</accession>
<evidence type="ECO:0000256" key="1">
    <source>
        <dbReference type="ARBA" id="ARBA00023054"/>
    </source>
</evidence>
<reference evidence="4" key="1">
    <citation type="submission" date="2017-02" db="UniProtKB">
        <authorList>
            <consortium name="WormBaseParasite"/>
        </authorList>
    </citation>
    <scope>IDENTIFICATION</scope>
</reference>
<evidence type="ECO:0000313" key="2">
    <source>
        <dbReference type="EMBL" id="VDM99398.1"/>
    </source>
</evidence>
<proteinExistence type="predicted"/>
<dbReference type="Proteomes" id="UP000276776">
    <property type="component" value="Unassembled WGS sequence"/>
</dbReference>
<protein>
    <submittedName>
        <fullName evidence="4">UV radiation resistance associated protein</fullName>
    </submittedName>
</protein>
<sequence length="151" mass="17353">MVKDLMLIYVINLNTSPEERLIPSPCTCRSVACIAGLHLPDEAYIPGHSDVEVSAATGYVIQVLSLLSRIYDFPYQYRMLFWGSKSTIKNPVNEEIHHLYGLTRKRENQEGIFLLNKNLAQLRWSFGLTTKKFGKTLFNLQDLLLHIVNER</sequence>